<sequence length="104" mass="11883">MPSDLTKILAVVVTICDLFDRVTDFKHFCLITAMCCLVYWYVDSAPEAPKAGRGPTTAERRRQLEEWLYEEEFIAIISRAMNQAAQDVARERNASNFNPVTPVR</sequence>
<gene>
    <name evidence="1" type="ORF">Q9L58_002629</name>
</gene>
<evidence type="ECO:0000313" key="2">
    <source>
        <dbReference type="Proteomes" id="UP001447188"/>
    </source>
</evidence>
<organism evidence="1 2">
    <name type="scientific">Discina gigas</name>
    <dbReference type="NCBI Taxonomy" id="1032678"/>
    <lineage>
        <taxon>Eukaryota</taxon>
        <taxon>Fungi</taxon>
        <taxon>Dikarya</taxon>
        <taxon>Ascomycota</taxon>
        <taxon>Pezizomycotina</taxon>
        <taxon>Pezizomycetes</taxon>
        <taxon>Pezizales</taxon>
        <taxon>Discinaceae</taxon>
        <taxon>Discina</taxon>
    </lineage>
</organism>
<proteinExistence type="predicted"/>
<reference evidence="1 2" key="1">
    <citation type="submission" date="2024-02" db="EMBL/GenBank/DDBJ databases">
        <title>Discinaceae phylogenomics.</title>
        <authorList>
            <person name="Dirks A.C."/>
            <person name="James T.Y."/>
        </authorList>
    </citation>
    <scope>NUCLEOTIDE SEQUENCE [LARGE SCALE GENOMIC DNA]</scope>
    <source>
        <strain evidence="1 2">ACD0624</strain>
    </source>
</reference>
<protein>
    <submittedName>
        <fullName evidence="1">Uncharacterized protein</fullName>
    </submittedName>
</protein>
<dbReference type="Proteomes" id="UP001447188">
    <property type="component" value="Unassembled WGS sequence"/>
</dbReference>
<comment type="caution">
    <text evidence="1">The sequence shown here is derived from an EMBL/GenBank/DDBJ whole genome shotgun (WGS) entry which is preliminary data.</text>
</comment>
<evidence type="ECO:0000313" key="1">
    <source>
        <dbReference type="EMBL" id="KAL0638326.1"/>
    </source>
</evidence>
<accession>A0ABR3GQW3</accession>
<name>A0ABR3GQW3_9PEZI</name>
<dbReference type="EMBL" id="JBBBZM010000023">
    <property type="protein sequence ID" value="KAL0638326.1"/>
    <property type="molecule type" value="Genomic_DNA"/>
</dbReference>
<keyword evidence="2" id="KW-1185">Reference proteome</keyword>